<reference evidence="6" key="1">
    <citation type="journal article" date="2020" name="Stud. Mycol.">
        <title>101 Dothideomycetes genomes: a test case for predicting lifestyles and emergence of pathogens.</title>
        <authorList>
            <person name="Haridas S."/>
            <person name="Albert R."/>
            <person name="Binder M."/>
            <person name="Bloem J."/>
            <person name="Labutti K."/>
            <person name="Salamov A."/>
            <person name="Andreopoulos B."/>
            <person name="Baker S."/>
            <person name="Barry K."/>
            <person name="Bills G."/>
            <person name="Bluhm B."/>
            <person name="Cannon C."/>
            <person name="Castanera R."/>
            <person name="Culley D."/>
            <person name="Daum C."/>
            <person name="Ezra D."/>
            <person name="Gonzalez J."/>
            <person name="Henrissat B."/>
            <person name="Kuo A."/>
            <person name="Liang C."/>
            <person name="Lipzen A."/>
            <person name="Lutzoni F."/>
            <person name="Magnuson J."/>
            <person name="Mondo S."/>
            <person name="Nolan M."/>
            <person name="Ohm R."/>
            <person name="Pangilinan J."/>
            <person name="Park H.-J."/>
            <person name="Ramirez L."/>
            <person name="Alfaro M."/>
            <person name="Sun H."/>
            <person name="Tritt A."/>
            <person name="Yoshinaga Y."/>
            <person name="Zwiers L.-H."/>
            <person name="Turgeon B."/>
            <person name="Goodwin S."/>
            <person name="Spatafora J."/>
            <person name="Crous P."/>
            <person name="Grigoriev I."/>
        </authorList>
    </citation>
    <scope>NUCLEOTIDE SEQUENCE</scope>
    <source>
        <strain evidence="6">ATCC 36951</strain>
    </source>
</reference>
<dbReference type="GeneID" id="54567595"/>
<evidence type="ECO:0000256" key="2">
    <source>
        <dbReference type="ARBA" id="ARBA00022692"/>
    </source>
</evidence>
<organism evidence="6 7">
    <name type="scientific">Zasmidium cellare ATCC 36951</name>
    <dbReference type="NCBI Taxonomy" id="1080233"/>
    <lineage>
        <taxon>Eukaryota</taxon>
        <taxon>Fungi</taxon>
        <taxon>Dikarya</taxon>
        <taxon>Ascomycota</taxon>
        <taxon>Pezizomycotina</taxon>
        <taxon>Dothideomycetes</taxon>
        <taxon>Dothideomycetidae</taxon>
        <taxon>Mycosphaerellales</taxon>
        <taxon>Mycosphaerellaceae</taxon>
        <taxon>Zasmidium</taxon>
    </lineage>
</organism>
<dbReference type="InterPro" id="IPR036259">
    <property type="entry name" value="MFS_trans_sf"/>
</dbReference>
<accession>A0A6A6C0P6</accession>
<evidence type="ECO:0000256" key="1">
    <source>
        <dbReference type="ARBA" id="ARBA00004141"/>
    </source>
</evidence>
<dbReference type="PANTHER" id="PTHR48022">
    <property type="entry name" value="PLASTIDIC GLUCOSE TRANSPORTER 4"/>
    <property type="match status" value="1"/>
</dbReference>
<dbReference type="EMBL" id="ML993625">
    <property type="protein sequence ID" value="KAF2160627.1"/>
    <property type="molecule type" value="Genomic_DNA"/>
</dbReference>
<evidence type="ECO:0008006" key="8">
    <source>
        <dbReference type="Google" id="ProtNLM"/>
    </source>
</evidence>
<dbReference type="RefSeq" id="XP_033661516.1">
    <property type="nucleotide sequence ID" value="XM_033814323.1"/>
</dbReference>
<proteinExistence type="predicted"/>
<keyword evidence="4 5" id="KW-0472">Membrane</keyword>
<evidence type="ECO:0000256" key="4">
    <source>
        <dbReference type="ARBA" id="ARBA00023136"/>
    </source>
</evidence>
<dbReference type="GO" id="GO:0016020">
    <property type="term" value="C:membrane"/>
    <property type="evidence" value="ECO:0007669"/>
    <property type="project" value="UniProtKB-SubCell"/>
</dbReference>
<feature type="transmembrane region" description="Helical" evidence="5">
    <location>
        <begin position="157"/>
        <end position="179"/>
    </location>
</feature>
<dbReference type="PANTHER" id="PTHR48022:SF2">
    <property type="entry name" value="PLASTIDIC GLUCOSE TRANSPORTER 4"/>
    <property type="match status" value="1"/>
</dbReference>
<name>A0A6A6C0P6_ZASCE</name>
<dbReference type="Gene3D" id="1.20.1250.20">
    <property type="entry name" value="MFS general substrate transporter like domains"/>
    <property type="match status" value="1"/>
</dbReference>
<keyword evidence="7" id="KW-1185">Reference proteome</keyword>
<dbReference type="OrthoDB" id="6612291at2759"/>
<dbReference type="InterPro" id="IPR005828">
    <property type="entry name" value="MFS_sugar_transport-like"/>
</dbReference>
<evidence type="ECO:0000313" key="7">
    <source>
        <dbReference type="Proteomes" id="UP000799537"/>
    </source>
</evidence>
<keyword evidence="2 5" id="KW-0812">Transmembrane</keyword>
<feature type="transmembrane region" description="Helical" evidence="5">
    <location>
        <begin position="124"/>
        <end position="145"/>
    </location>
</feature>
<comment type="subcellular location">
    <subcellularLocation>
        <location evidence="1">Membrane</location>
        <topology evidence="1">Multi-pass membrane protein</topology>
    </subcellularLocation>
</comment>
<dbReference type="SUPFAM" id="SSF103473">
    <property type="entry name" value="MFS general substrate transporter"/>
    <property type="match status" value="1"/>
</dbReference>
<evidence type="ECO:0000313" key="6">
    <source>
        <dbReference type="EMBL" id="KAF2160627.1"/>
    </source>
</evidence>
<keyword evidence="3 5" id="KW-1133">Transmembrane helix</keyword>
<dbReference type="AlphaFoldDB" id="A0A6A6C0P6"/>
<gene>
    <name evidence="6" type="ORF">M409DRAFT_59879</name>
</gene>
<dbReference type="GO" id="GO:0005351">
    <property type="term" value="F:carbohydrate:proton symporter activity"/>
    <property type="evidence" value="ECO:0007669"/>
    <property type="project" value="TreeGrafter"/>
</dbReference>
<evidence type="ECO:0000256" key="5">
    <source>
        <dbReference type="SAM" id="Phobius"/>
    </source>
</evidence>
<dbReference type="Proteomes" id="UP000799537">
    <property type="component" value="Unassembled WGS sequence"/>
</dbReference>
<evidence type="ECO:0000256" key="3">
    <source>
        <dbReference type="ARBA" id="ARBA00022989"/>
    </source>
</evidence>
<sequence length="191" mass="20792">MALTENGVRRSRFQGASRWLWFCVFVYALSDIGYGYDTSMFGSVQALPSFLHCFGEIGENGKRKLGTGRTSIMNSVIWGGKLADFRNGRNWYAFAIGRTIAYYTTGLVTTCAPTYGADISPAPLRSICSGAMTFFIALGQIWANAMSRGFVSVESASGWRTICAMQFMPAVVVIALAPLTPGEPLSHLLDI</sequence>
<protein>
    <recommendedName>
        <fullName evidence="8">Major facilitator superfamily (MFS) profile domain-containing protein</fullName>
    </recommendedName>
</protein>
<dbReference type="InterPro" id="IPR050360">
    <property type="entry name" value="MFS_Sugar_Transporters"/>
</dbReference>
<dbReference type="Pfam" id="PF00083">
    <property type="entry name" value="Sugar_tr"/>
    <property type="match status" value="1"/>
</dbReference>